<keyword evidence="5" id="KW-0053">Apoptosis</keyword>
<feature type="compositionally biased region" description="Low complexity" evidence="11">
    <location>
        <begin position="13"/>
        <end position="22"/>
    </location>
</feature>
<dbReference type="InterPro" id="IPR019308">
    <property type="entry name" value="TMEM214"/>
</dbReference>
<evidence type="ECO:0000256" key="1">
    <source>
        <dbReference type="ARBA" id="ARBA00004477"/>
    </source>
</evidence>
<dbReference type="PANTHER" id="PTHR13448:SF0">
    <property type="entry name" value="TRANSMEMBRANE PROTEIN 214"/>
    <property type="match status" value="1"/>
</dbReference>
<comment type="caution">
    <text evidence="12">The sequence shown here is derived from an EMBL/GenBank/DDBJ whole genome shotgun (WGS) entry which is preliminary data.</text>
</comment>
<name>A0A8K0I3A4_COCNU</name>
<proteinExistence type="inferred from homology"/>
<comment type="subcellular location">
    <subcellularLocation>
        <location evidence="1">Endoplasmic reticulum membrane</location>
        <topology evidence="1">Multi-pass membrane protein</topology>
    </subcellularLocation>
</comment>
<evidence type="ECO:0000256" key="9">
    <source>
        <dbReference type="ARBA" id="ARBA00023180"/>
    </source>
</evidence>
<evidence type="ECO:0000256" key="6">
    <source>
        <dbReference type="ARBA" id="ARBA00022824"/>
    </source>
</evidence>
<feature type="compositionally biased region" description="Basic residues" evidence="11">
    <location>
        <begin position="124"/>
        <end position="133"/>
    </location>
</feature>
<comment type="similarity">
    <text evidence="2">Belongs to the TMEM214 family.</text>
</comment>
<organism evidence="12 13">
    <name type="scientific">Cocos nucifera</name>
    <name type="common">Coconut palm</name>
    <dbReference type="NCBI Taxonomy" id="13894"/>
    <lineage>
        <taxon>Eukaryota</taxon>
        <taxon>Viridiplantae</taxon>
        <taxon>Streptophyta</taxon>
        <taxon>Embryophyta</taxon>
        <taxon>Tracheophyta</taxon>
        <taxon>Spermatophyta</taxon>
        <taxon>Magnoliopsida</taxon>
        <taxon>Liliopsida</taxon>
        <taxon>Arecaceae</taxon>
        <taxon>Arecoideae</taxon>
        <taxon>Cocoseae</taxon>
        <taxon>Attaleinae</taxon>
        <taxon>Cocos</taxon>
    </lineage>
</organism>
<keyword evidence="6" id="KW-0256">Endoplasmic reticulum</keyword>
<keyword evidence="13" id="KW-1185">Reference proteome</keyword>
<dbReference type="AlphaFoldDB" id="A0A8K0I3A4"/>
<dbReference type="GO" id="GO:0005794">
    <property type="term" value="C:Golgi apparatus"/>
    <property type="evidence" value="ECO:0007669"/>
    <property type="project" value="TreeGrafter"/>
</dbReference>
<dbReference type="OrthoDB" id="786460at2759"/>
<evidence type="ECO:0000256" key="4">
    <source>
        <dbReference type="ARBA" id="ARBA00022692"/>
    </source>
</evidence>
<evidence type="ECO:0000256" key="5">
    <source>
        <dbReference type="ARBA" id="ARBA00022703"/>
    </source>
</evidence>
<comment type="function">
    <text evidence="10">Critical mediator, in cooperation with CASP4, of endoplasmic reticulum-stress induced apoptosis. Required or the activation of CASP4 following endoplasmic reticulum stress.</text>
</comment>
<protein>
    <submittedName>
        <fullName evidence="12">Uncharacterized protein</fullName>
    </submittedName>
</protein>
<keyword evidence="7" id="KW-1133">Transmembrane helix</keyword>
<evidence type="ECO:0000313" key="12">
    <source>
        <dbReference type="EMBL" id="KAG1334774.1"/>
    </source>
</evidence>
<keyword evidence="8" id="KW-0472">Membrane</keyword>
<dbReference type="EMBL" id="CM017874">
    <property type="protein sequence ID" value="KAG1334774.1"/>
    <property type="molecule type" value="Genomic_DNA"/>
</dbReference>
<comment type="subunit">
    <text evidence="3">Constitutively interacts with CASP4; required for the localization of procaspase 4 to the ER.</text>
</comment>
<gene>
    <name evidence="12" type="ORF">COCNU_03G008930</name>
</gene>
<dbReference type="GO" id="GO:0005789">
    <property type="term" value="C:endoplasmic reticulum membrane"/>
    <property type="evidence" value="ECO:0007669"/>
    <property type="project" value="UniProtKB-SubCell"/>
</dbReference>
<evidence type="ECO:0000256" key="10">
    <source>
        <dbReference type="ARBA" id="ARBA00024938"/>
    </source>
</evidence>
<feature type="region of interest" description="Disordered" evidence="11">
    <location>
        <begin position="1"/>
        <end position="135"/>
    </location>
</feature>
<keyword evidence="9" id="KW-0325">Glycoprotein</keyword>
<reference evidence="12" key="1">
    <citation type="journal article" date="2017" name="Gigascience">
        <title>The genome draft of coconut (Cocos nucifera).</title>
        <authorList>
            <person name="Xiao Y."/>
            <person name="Xu P."/>
            <person name="Fan H."/>
            <person name="Baudouin L."/>
            <person name="Xia W."/>
            <person name="Bocs S."/>
            <person name="Xu J."/>
            <person name="Li Q."/>
            <person name="Guo A."/>
            <person name="Zhou L."/>
            <person name="Li J."/>
            <person name="Wu Y."/>
            <person name="Ma Z."/>
            <person name="Armero A."/>
            <person name="Issali A.E."/>
            <person name="Liu N."/>
            <person name="Peng M."/>
            <person name="Yang Y."/>
        </authorList>
    </citation>
    <scope>NUCLEOTIDE SEQUENCE</scope>
    <source>
        <tissue evidence="12">Spear leaf of Hainan Tall coconut</tissue>
    </source>
</reference>
<accession>A0A8K0I3A4</accession>
<feature type="compositionally biased region" description="Low complexity" evidence="11">
    <location>
        <begin position="77"/>
        <end position="98"/>
    </location>
</feature>
<keyword evidence="4" id="KW-0812">Transmembrane</keyword>
<evidence type="ECO:0000256" key="8">
    <source>
        <dbReference type="ARBA" id="ARBA00023136"/>
    </source>
</evidence>
<evidence type="ECO:0000313" key="13">
    <source>
        <dbReference type="Proteomes" id="UP000797356"/>
    </source>
</evidence>
<dbReference type="Proteomes" id="UP000797356">
    <property type="component" value="Chromosome 3"/>
</dbReference>
<evidence type="ECO:0000256" key="7">
    <source>
        <dbReference type="ARBA" id="ARBA00022989"/>
    </source>
</evidence>
<evidence type="ECO:0000256" key="2">
    <source>
        <dbReference type="ARBA" id="ARBA00007984"/>
    </source>
</evidence>
<evidence type="ECO:0000256" key="3">
    <source>
        <dbReference type="ARBA" id="ARBA00011720"/>
    </source>
</evidence>
<sequence length="272" mass="29255">MEDTFGTFLVDESSSSAAAPSAKDPDHGWQKVTYAKRQRRPQNAADPHHPNGLPLAGDRPHVFASVEQKAQERCRALEAAAAAQAGSGAPRSRTAAAASDDDDDDSGAEAPHGGQENGEAAKKEKQKKPKKPKVTVQEAAAKIDAADLGAFLVEVSASYESQQDIQLMRFADYFARSFSPVSGSQFPWTKMFKESPVSKIIDIPLCHISESVYKTSVDWIAQKSPDALGDFVFWCLDAILADLASQQAAAKGSKKSVQLSPAKAQVNIQHNF</sequence>
<dbReference type="PANTHER" id="PTHR13448">
    <property type="entry name" value="TRANSMEMBRANE PROTEIN 214"/>
    <property type="match status" value="1"/>
</dbReference>
<evidence type="ECO:0000256" key="11">
    <source>
        <dbReference type="SAM" id="MobiDB-lite"/>
    </source>
</evidence>
<reference evidence="12" key="2">
    <citation type="submission" date="2019-07" db="EMBL/GenBank/DDBJ databases">
        <authorList>
            <person name="Yang Y."/>
            <person name="Bocs S."/>
            <person name="Baudouin L."/>
        </authorList>
    </citation>
    <scope>NUCLEOTIDE SEQUENCE</scope>
    <source>
        <tissue evidence="12">Spear leaf of Hainan Tall coconut</tissue>
    </source>
</reference>